<evidence type="ECO:0000313" key="3">
    <source>
        <dbReference type="Proteomes" id="UP000762676"/>
    </source>
</evidence>
<reference evidence="2 3" key="1">
    <citation type="journal article" date="2021" name="Elife">
        <title>Chloroplast acquisition without the gene transfer in kleptoplastic sea slugs, Plakobranchus ocellatus.</title>
        <authorList>
            <person name="Maeda T."/>
            <person name="Takahashi S."/>
            <person name="Yoshida T."/>
            <person name="Shimamura S."/>
            <person name="Takaki Y."/>
            <person name="Nagai Y."/>
            <person name="Toyoda A."/>
            <person name="Suzuki Y."/>
            <person name="Arimoto A."/>
            <person name="Ishii H."/>
            <person name="Satoh N."/>
            <person name="Nishiyama T."/>
            <person name="Hasebe M."/>
            <person name="Maruyama T."/>
            <person name="Minagawa J."/>
            <person name="Obokata J."/>
            <person name="Shigenobu S."/>
        </authorList>
    </citation>
    <scope>NUCLEOTIDE SEQUENCE [LARGE SCALE GENOMIC DNA]</scope>
</reference>
<keyword evidence="3" id="KW-1185">Reference proteome</keyword>
<sequence>MSAEAQFALLKGYEDILAEKLVDQFPSERALIQRTKTPRHSIAISELGHESHRAKPWAEKRRSWGGLMFKDDKTELERLGEIDNGVNDGQTADLYSTKFKDDFESASKVFEKVSSVEQDDFQPGLERRISTSSQYSNKQTSSSNNTDMLTNDQSNARNKLSDKNTHNLSTEDTPQDPISHSPSNYSDEINVSASNAGTPLSKTNQSTPQGLQNTTPKEQTGLSKQLHGRRGSSLPEVVSSPRQISRHLTRDRLLMMTHRIEKAMDILDALRPGTELALSPRVKGGVISEKDQRHQHKQRLHFRPSERRHSEAAGAEPLRDFNRWAGQWSLEFRADSTS</sequence>
<evidence type="ECO:0000256" key="1">
    <source>
        <dbReference type="SAM" id="MobiDB-lite"/>
    </source>
</evidence>
<dbReference type="Proteomes" id="UP000762676">
    <property type="component" value="Unassembled WGS sequence"/>
</dbReference>
<name>A0AAV4J3Z9_9GAST</name>
<proteinExistence type="predicted"/>
<protein>
    <submittedName>
        <fullName evidence="2">Uncharacterized protein</fullName>
    </submittedName>
</protein>
<feature type="compositionally biased region" description="Polar residues" evidence="1">
    <location>
        <begin position="147"/>
        <end position="158"/>
    </location>
</feature>
<feature type="compositionally biased region" description="Low complexity" evidence="1">
    <location>
        <begin position="130"/>
        <end position="146"/>
    </location>
</feature>
<feature type="compositionally biased region" description="Basic residues" evidence="1">
    <location>
        <begin position="293"/>
        <end position="302"/>
    </location>
</feature>
<organism evidence="2 3">
    <name type="scientific">Elysia marginata</name>
    <dbReference type="NCBI Taxonomy" id="1093978"/>
    <lineage>
        <taxon>Eukaryota</taxon>
        <taxon>Metazoa</taxon>
        <taxon>Spiralia</taxon>
        <taxon>Lophotrochozoa</taxon>
        <taxon>Mollusca</taxon>
        <taxon>Gastropoda</taxon>
        <taxon>Heterobranchia</taxon>
        <taxon>Euthyneura</taxon>
        <taxon>Panpulmonata</taxon>
        <taxon>Sacoglossa</taxon>
        <taxon>Placobranchoidea</taxon>
        <taxon>Plakobranchidae</taxon>
        <taxon>Elysia</taxon>
    </lineage>
</organism>
<feature type="compositionally biased region" description="Polar residues" evidence="1">
    <location>
        <begin position="166"/>
        <end position="223"/>
    </location>
</feature>
<accession>A0AAV4J3Z9</accession>
<dbReference type="EMBL" id="BMAT01006624">
    <property type="protein sequence ID" value="GFS16704.1"/>
    <property type="molecule type" value="Genomic_DNA"/>
</dbReference>
<evidence type="ECO:0000313" key="2">
    <source>
        <dbReference type="EMBL" id="GFS16704.1"/>
    </source>
</evidence>
<feature type="region of interest" description="Disordered" evidence="1">
    <location>
        <begin position="289"/>
        <end position="316"/>
    </location>
</feature>
<feature type="compositionally biased region" description="Basic and acidic residues" evidence="1">
    <location>
        <begin position="303"/>
        <end position="316"/>
    </location>
</feature>
<gene>
    <name evidence="2" type="ORF">ElyMa_003220800</name>
</gene>
<dbReference type="AlphaFoldDB" id="A0AAV4J3Z9"/>
<comment type="caution">
    <text evidence="2">The sequence shown here is derived from an EMBL/GenBank/DDBJ whole genome shotgun (WGS) entry which is preliminary data.</text>
</comment>
<feature type="region of interest" description="Disordered" evidence="1">
    <location>
        <begin position="113"/>
        <end position="243"/>
    </location>
</feature>